<comment type="caution">
    <text evidence="2">The sequence shown here is derived from an EMBL/GenBank/DDBJ whole genome shotgun (WGS) entry which is preliminary data.</text>
</comment>
<keyword evidence="3" id="KW-1185">Reference proteome</keyword>
<dbReference type="OrthoDB" id="263615at2157"/>
<feature type="region of interest" description="Disordered" evidence="1">
    <location>
        <begin position="116"/>
        <end position="163"/>
    </location>
</feature>
<dbReference type="EMBL" id="BMOQ01000012">
    <property type="protein sequence ID" value="GGN26501.1"/>
    <property type="molecule type" value="Genomic_DNA"/>
</dbReference>
<reference evidence="2 3" key="1">
    <citation type="journal article" date="2019" name="Int. J. Syst. Evol. Microbiol.">
        <title>The Global Catalogue of Microorganisms (GCM) 10K type strain sequencing project: providing services to taxonomists for standard genome sequencing and annotation.</title>
        <authorList>
            <consortium name="The Broad Institute Genomics Platform"/>
            <consortium name="The Broad Institute Genome Sequencing Center for Infectious Disease"/>
            <person name="Wu L."/>
            <person name="Ma J."/>
        </authorList>
    </citation>
    <scope>NUCLEOTIDE SEQUENCE [LARGE SCALE GENOMIC DNA]</scope>
    <source>
        <strain evidence="2 3">JCM 16331</strain>
    </source>
</reference>
<dbReference type="AlphaFoldDB" id="A0A830GFS0"/>
<dbReference type="RefSeq" id="WP_188880130.1">
    <property type="nucleotide sequence ID" value="NZ_BMOQ01000012.1"/>
</dbReference>
<protein>
    <submittedName>
        <fullName evidence="2">Uncharacterized protein</fullName>
    </submittedName>
</protein>
<accession>A0A830GFS0</accession>
<evidence type="ECO:0000313" key="2">
    <source>
        <dbReference type="EMBL" id="GGN26501.1"/>
    </source>
</evidence>
<evidence type="ECO:0000313" key="3">
    <source>
        <dbReference type="Proteomes" id="UP000608850"/>
    </source>
</evidence>
<dbReference type="Proteomes" id="UP000608850">
    <property type="component" value="Unassembled WGS sequence"/>
</dbReference>
<proteinExistence type="predicted"/>
<gene>
    <name evidence="2" type="ORF">GCM10009021_31110</name>
</gene>
<organism evidence="2 3">
    <name type="scientific">Halarchaeum nitratireducens</name>
    <dbReference type="NCBI Taxonomy" id="489913"/>
    <lineage>
        <taxon>Archaea</taxon>
        <taxon>Methanobacteriati</taxon>
        <taxon>Methanobacteriota</taxon>
        <taxon>Stenosarchaea group</taxon>
        <taxon>Halobacteria</taxon>
        <taxon>Halobacteriales</taxon>
        <taxon>Halobacteriaceae</taxon>
    </lineage>
</organism>
<evidence type="ECO:0000256" key="1">
    <source>
        <dbReference type="SAM" id="MobiDB-lite"/>
    </source>
</evidence>
<name>A0A830GFS0_9EURY</name>
<sequence length="163" mass="18042">MARDQEITFYSDEQTLRELDELADEQDTTRSTLVFELVREGLRREREGAVSAETRAAERLQDLLDDGLTDMEDTARQMQDLNAKTGVYAVAAFELIKQQHGEAAIREALQTGARRLREEDVDDLASGESDGQGETADQGATAEDDADQDSGGLDFEALREGNQ</sequence>